<organism evidence="4 5">
    <name type="scientific">Herbihabitans rhizosphaerae</name>
    <dbReference type="NCBI Taxonomy" id="1872711"/>
    <lineage>
        <taxon>Bacteria</taxon>
        <taxon>Bacillati</taxon>
        <taxon>Actinomycetota</taxon>
        <taxon>Actinomycetes</taxon>
        <taxon>Pseudonocardiales</taxon>
        <taxon>Pseudonocardiaceae</taxon>
        <taxon>Herbihabitans</taxon>
    </lineage>
</organism>
<protein>
    <submittedName>
        <fullName evidence="4">ANTAR domain-containing protein</fullName>
    </submittedName>
</protein>
<dbReference type="Pfam" id="PF03861">
    <property type="entry name" value="ANTAR"/>
    <property type="match status" value="1"/>
</dbReference>
<accession>A0A4Q7KFP1</accession>
<dbReference type="SUPFAM" id="SSF55781">
    <property type="entry name" value="GAF domain-like"/>
    <property type="match status" value="1"/>
</dbReference>
<reference evidence="4 5" key="1">
    <citation type="submission" date="2019-02" db="EMBL/GenBank/DDBJ databases">
        <title>Genomic Encyclopedia of Type Strains, Phase IV (KMG-IV): sequencing the most valuable type-strain genomes for metagenomic binning, comparative biology and taxonomic classification.</title>
        <authorList>
            <person name="Goeker M."/>
        </authorList>
    </citation>
    <scope>NUCLEOTIDE SEQUENCE [LARGE SCALE GENOMIC DNA]</scope>
    <source>
        <strain evidence="4 5">DSM 101727</strain>
    </source>
</reference>
<evidence type="ECO:0000313" key="4">
    <source>
        <dbReference type="EMBL" id="RZS30491.1"/>
    </source>
</evidence>
<dbReference type="GO" id="GO:0003723">
    <property type="term" value="F:RNA binding"/>
    <property type="evidence" value="ECO:0007669"/>
    <property type="project" value="InterPro"/>
</dbReference>
<dbReference type="SMART" id="SM01012">
    <property type="entry name" value="ANTAR"/>
    <property type="match status" value="1"/>
</dbReference>
<keyword evidence="1" id="KW-0805">Transcription regulation</keyword>
<dbReference type="Gene3D" id="1.10.10.10">
    <property type="entry name" value="Winged helix-like DNA-binding domain superfamily/Winged helix DNA-binding domain"/>
    <property type="match status" value="1"/>
</dbReference>
<keyword evidence="2" id="KW-0804">Transcription</keyword>
<dbReference type="PROSITE" id="PS50921">
    <property type="entry name" value="ANTAR"/>
    <property type="match status" value="1"/>
</dbReference>
<gene>
    <name evidence="4" type="ORF">EV193_11611</name>
</gene>
<dbReference type="AlphaFoldDB" id="A0A4Q7KFP1"/>
<dbReference type="InterPro" id="IPR005561">
    <property type="entry name" value="ANTAR"/>
</dbReference>
<sequence length="273" mass="28630">MERAQRAAALAARHENLAATTDNDTLRSFHAAIAATHRRIEERHTVTATLHQTYADRLALCDKADQSSRSCAIPSFMASVATALGSTGAAVTLVGETPEASVFATSDTTAGAAQDLEYTYGEGPGRDAVRFGLTMAGHGQALCRRWPNYGPAIAELGVRSVAATPLLVVDRPIGALTVFDSSTEAPTELSGLERLADALADTLLMDSAIPESMVLYGQVDVRPTVHQAVGMVAEQNGCGASDALALIRAHAFSTDMPVTAVAEDVVARRVRLG</sequence>
<comment type="caution">
    <text evidence="4">The sequence shown here is derived from an EMBL/GenBank/DDBJ whole genome shotgun (WGS) entry which is preliminary data.</text>
</comment>
<evidence type="ECO:0000256" key="1">
    <source>
        <dbReference type="ARBA" id="ARBA00023015"/>
    </source>
</evidence>
<keyword evidence="5" id="KW-1185">Reference proteome</keyword>
<proteinExistence type="predicted"/>
<feature type="domain" description="ANTAR" evidence="3">
    <location>
        <begin position="205"/>
        <end position="266"/>
    </location>
</feature>
<dbReference type="EMBL" id="SGWQ01000016">
    <property type="protein sequence ID" value="RZS30491.1"/>
    <property type="molecule type" value="Genomic_DNA"/>
</dbReference>
<dbReference type="InterPro" id="IPR029016">
    <property type="entry name" value="GAF-like_dom_sf"/>
</dbReference>
<name>A0A4Q7KFP1_9PSEU</name>
<dbReference type="Proteomes" id="UP000294257">
    <property type="component" value="Unassembled WGS sequence"/>
</dbReference>
<dbReference type="InterPro" id="IPR036388">
    <property type="entry name" value="WH-like_DNA-bd_sf"/>
</dbReference>
<evidence type="ECO:0000313" key="5">
    <source>
        <dbReference type="Proteomes" id="UP000294257"/>
    </source>
</evidence>
<evidence type="ECO:0000259" key="3">
    <source>
        <dbReference type="PROSITE" id="PS50921"/>
    </source>
</evidence>
<dbReference type="Gene3D" id="3.30.450.40">
    <property type="match status" value="1"/>
</dbReference>
<evidence type="ECO:0000256" key="2">
    <source>
        <dbReference type="ARBA" id="ARBA00023163"/>
    </source>
</evidence>